<proteinExistence type="predicted"/>
<gene>
    <name evidence="1" type="ORF">LMF89_02730</name>
</gene>
<dbReference type="RefSeq" id="WP_229533780.1">
    <property type="nucleotide sequence ID" value="NZ_JAJHJB010000002.1"/>
</dbReference>
<keyword evidence="2" id="KW-1185">Reference proteome</keyword>
<comment type="caution">
    <text evidence="1">The sequence shown here is derived from an EMBL/GenBank/DDBJ whole genome shotgun (WGS) entry which is preliminary data.</text>
</comment>
<evidence type="ECO:0000313" key="2">
    <source>
        <dbReference type="Proteomes" id="UP001165492"/>
    </source>
</evidence>
<sequence>MSGDVVARITKLHMQGFHCSQIMIMLGLEEQEKNNPDLIRAMTGLAGGLGFSGKNCGTLTGAVCLLGLYGGRGELEERENHQLNTMIQELVVWFEETFAKEYGGIDCQHIMNNDPWNRLTRCPDVVIKTYLKATEILEDNGFLSGS</sequence>
<evidence type="ECO:0000313" key="1">
    <source>
        <dbReference type="EMBL" id="MCC5464279.1"/>
    </source>
</evidence>
<name>A0ABS8HNZ8_9FIRM</name>
<dbReference type="Proteomes" id="UP001165492">
    <property type="component" value="Unassembled WGS sequence"/>
</dbReference>
<dbReference type="InterPro" id="IPR010181">
    <property type="entry name" value="CGCAxxGCC_motif"/>
</dbReference>
<organism evidence="1 2">
    <name type="scientific">Pelosinus baikalensis</name>
    <dbReference type="NCBI Taxonomy" id="2892015"/>
    <lineage>
        <taxon>Bacteria</taxon>
        <taxon>Bacillati</taxon>
        <taxon>Bacillota</taxon>
        <taxon>Negativicutes</taxon>
        <taxon>Selenomonadales</taxon>
        <taxon>Sporomusaceae</taxon>
        <taxon>Pelosinus</taxon>
    </lineage>
</organism>
<accession>A0ABS8HNZ8</accession>
<dbReference type="Pfam" id="PF09719">
    <property type="entry name" value="C_GCAxxG_C_C"/>
    <property type="match status" value="1"/>
</dbReference>
<dbReference type="NCBIfam" id="NF045669">
    <property type="entry name" value="DVU1555_fam_CGA"/>
    <property type="match status" value="1"/>
</dbReference>
<protein>
    <submittedName>
        <fullName evidence="1">C-GCAxxG-C-C family protein</fullName>
    </submittedName>
</protein>
<dbReference type="EMBL" id="JAJHJB010000002">
    <property type="protein sequence ID" value="MCC5464279.1"/>
    <property type="molecule type" value="Genomic_DNA"/>
</dbReference>
<reference evidence="1" key="1">
    <citation type="submission" date="2021-11" db="EMBL/GenBank/DDBJ databases">
        <title>Description of a new species Pelosinus isolated from the bottom sediments of Lake Baikal.</title>
        <authorList>
            <person name="Zakharyuk A."/>
        </authorList>
    </citation>
    <scope>NUCLEOTIDE SEQUENCE</scope>
    <source>
        <strain evidence="1">Bkl1</strain>
    </source>
</reference>